<dbReference type="EMBL" id="JAQMWT010000344">
    <property type="protein sequence ID" value="KAJ8603742.1"/>
    <property type="molecule type" value="Genomic_DNA"/>
</dbReference>
<sequence>MGWACLKCTFLNERDEFLCCEMCSAEKQGVEEAPAPKRQKVVGPKKSLVPSRQPAMEELPVCRVGEEARCRELLGEHGVVVIRGAVSRRDVEEAESLFWKWLETHTSARRDAPGSLTAEVCRNLGYANTGVVNAYSIGHSEFLWRCRALVEAAWHTVWGNVPLITSFDGCGLWPNPYIRGKPGPFTDGRWYHLDQNFRNDPGFLGYQGLLNLLPQTRETGSTVVVPASHRDFEENCRRGNKPLDRGSFVRMQSADDLKYCDARARQVAPLDPGDVVVWDARVVHCSAGVSKNLPPTHPLRVDRKNRPLARLVAYIAMMPRDRLATKPRAAAERKAAVAKGASSGWNALVMRTRGDNKKKAANYTPPPKDDDPIWRLV</sequence>
<proteinExistence type="predicted"/>
<accession>A0AAD7XJ15</accession>
<dbReference type="SUPFAM" id="SSF51197">
    <property type="entry name" value="Clavaminate synthase-like"/>
    <property type="match status" value="1"/>
</dbReference>
<dbReference type="PANTHER" id="PTHR31630:SF6">
    <property type="entry name" value="PHYTANOYL-COA DIOXYGENASE-RELATED"/>
    <property type="match status" value="1"/>
</dbReference>
<evidence type="ECO:0000313" key="2">
    <source>
        <dbReference type="EMBL" id="KAJ8603742.1"/>
    </source>
</evidence>
<protein>
    <recommendedName>
        <fullName evidence="4">Phytanoyl-CoA dioxygenase family protein</fullName>
    </recommendedName>
</protein>
<feature type="region of interest" description="Disordered" evidence="1">
    <location>
        <begin position="354"/>
        <end position="377"/>
    </location>
</feature>
<dbReference type="Proteomes" id="UP001230188">
    <property type="component" value="Unassembled WGS sequence"/>
</dbReference>
<dbReference type="InterPro" id="IPR008775">
    <property type="entry name" value="Phytyl_CoA_dOase-like"/>
</dbReference>
<dbReference type="Gene3D" id="2.60.120.620">
    <property type="entry name" value="q2cbj1_9rhob like domain"/>
    <property type="match status" value="1"/>
</dbReference>
<organism evidence="2 3">
    <name type="scientific">Chrysophaeum taylorii</name>
    <dbReference type="NCBI Taxonomy" id="2483200"/>
    <lineage>
        <taxon>Eukaryota</taxon>
        <taxon>Sar</taxon>
        <taxon>Stramenopiles</taxon>
        <taxon>Ochrophyta</taxon>
        <taxon>Pelagophyceae</taxon>
        <taxon>Pelagomonadales</taxon>
        <taxon>Pelagomonadaceae</taxon>
        <taxon>Chrysophaeum</taxon>
    </lineage>
</organism>
<reference evidence="2" key="1">
    <citation type="submission" date="2023-01" db="EMBL/GenBank/DDBJ databases">
        <title>Metagenome sequencing of chrysophaentin producing Chrysophaeum taylorii.</title>
        <authorList>
            <person name="Davison J."/>
            <person name="Bewley C."/>
        </authorList>
    </citation>
    <scope>NUCLEOTIDE SEQUENCE</scope>
    <source>
        <strain evidence="2">NIES-1699</strain>
    </source>
</reference>
<dbReference type="AlphaFoldDB" id="A0AAD7XJ15"/>
<dbReference type="PANTHER" id="PTHR31630">
    <property type="entry name" value="PHYTANOYL-COA DIOXYGENASE-RELATED-RELATED"/>
    <property type="match status" value="1"/>
</dbReference>
<comment type="caution">
    <text evidence="2">The sequence shown here is derived from an EMBL/GenBank/DDBJ whole genome shotgun (WGS) entry which is preliminary data.</text>
</comment>
<gene>
    <name evidence="2" type="ORF">CTAYLR_000270</name>
</gene>
<feature type="compositionally biased region" description="Basic and acidic residues" evidence="1">
    <location>
        <begin position="367"/>
        <end position="377"/>
    </location>
</feature>
<evidence type="ECO:0000313" key="3">
    <source>
        <dbReference type="Proteomes" id="UP001230188"/>
    </source>
</evidence>
<evidence type="ECO:0000256" key="1">
    <source>
        <dbReference type="SAM" id="MobiDB-lite"/>
    </source>
</evidence>
<dbReference type="Gene3D" id="2.30.30.380">
    <property type="entry name" value="Zn-finger domain of Sec23/24"/>
    <property type="match status" value="1"/>
</dbReference>
<keyword evidence="3" id="KW-1185">Reference proteome</keyword>
<dbReference type="Pfam" id="PF05721">
    <property type="entry name" value="PhyH"/>
    <property type="match status" value="1"/>
</dbReference>
<name>A0AAD7XJ15_9STRA</name>
<evidence type="ECO:0008006" key="4">
    <source>
        <dbReference type="Google" id="ProtNLM"/>
    </source>
</evidence>